<protein>
    <recommendedName>
        <fullName evidence="1">Competence protein CoiA nuclease-like domain-containing protein</fullName>
    </recommendedName>
</protein>
<sequence length="499" mass="57264">MQTAIIDGEKVVASLIPQQQWDELRMRQKSVTRDDPIARDPFGFGQPMSCKTHGRTGLHFFSFYPHVTLPAGFDADWLGNESPEHAITKAFIVSMAETFGYQAECEKPVPLADGRHRIADTVVTFPDSAGRRPLAIEIQITKQDDLDFEQRTRDYHDTGYDCAWLDFNLMPHSCTNPLDPAMELERHTEYSLRDGTYECSEDMLKSFRWDGVEPIRGALRFPFRIDMDTRTFAVWFDHDWKDLDVWLYDFLERPDSFHPRPRLSYVRLFSARRCEECDSARRFWANDAMIGEIRRARPGDCVLNETMTDRERHAIEEFAAAMAGRMETFNDGALLARGDDGHLHCPRCGRTLGTAEMKASLQYTKAAIPLEEPGRDASEEGWTYSNAWADDGFTAAKEERFVRTATSLQAMEDTLGDIREWRRSHSPLNIFHRKRMGWHPSENNPNDLDAWMEPLDELAAEKAYRAARMLAAGNVISDNNPVFSCSGDDCRLDPLPWNR</sequence>
<dbReference type="OrthoDB" id="4916564at2"/>
<dbReference type="Pfam" id="PF06054">
    <property type="entry name" value="CoiA_nuc"/>
    <property type="match status" value="1"/>
</dbReference>
<name>A0A261EXJ7_9BIFI</name>
<dbReference type="EMBL" id="MWWR01000007">
    <property type="protein sequence ID" value="OZG51599.1"/>
    <property type="molecule type" value="Genomic_DNA"/>
</dbReference>
<dbReference type="RefSeq" id="WP_094660814.1">
    <property type="nucleotide sequence ID" value="NZ_MWWR01000007.1"/>
</dbReference>
<feature type="domain" description="Competence protein CoiA nuclease-like" evidence="1">
    <location>
        <begin position="81"/>
        <end position="165"/>
    </location>
</feature>
<evidence type="ECO:0000259" key="1">
    <source>
        <dbReference type="Pfam" id="PF06054"/>
    </source>
</evidence>
<keyword evidence="3" id="KW-1185">Reference proteome</keyword>
<accession>A0A261EXJ7</accession>
<comment type="caution">
    <text evidence="2">The sequence shown here is derived from an EMBL/GenBank/DDBJ whole genome shotgun (WGS) entry which is preliminary data.</text>
</comment>
<dbReference type="AlphaFoldDB" id="A0A261EXJ7"/>
<evidence type="ECO:0000313" key="3">
    <source>
        <dbReference type="Proteomes" id="UP000216725"/>
    </source>
</evidence>
<gene>
    <name evidence="2" type="ORF">PSRA_0996</name>
</gene>
<proteinExistence type="predicted"/>
<organism evidence="2 3">
    <name type="scientific">Pseudoscardovia radai</name>
    <dbReference type="NCBI Taxonomy" id="987066"/>
    <lineage>
        <taxon>Bacteria</taxon>
        <taxon>Bacillati</taxon>
        <taxon>Actinomycetota</taxon>
        <taxon>Actinomycetes</taxon>
        <taxon>Bifidobacteriales</taxon>
        <taxon>Bifidobacteriaceae</taxon>
        <taxon>Pseudoscardovia</taxon>
    </lineage>
</organism>
<dbReference type="Proteomes" id="UP000216725">
    <property type="component" value="Unassembled WGS sequence"/>
</dbReference>
<dbReference type="InterPro" id="IPR010330">
    <property type="entry name" value="CoiA_nuc"/>
</dbReference>
<evidence type="ECO:0000313" key="2">
    <source>
        <dbReference type="EMBL" id="OZG51599.1"/>
    </source>
</evidence>
<reference evidence="2 3" key="1">
    <citation type="journal article" date="2017" name="BMC Genomics">
        <title>Comparative genomic and phylogenomic analyses of the Bifidobacteriaceae family.</title>
        <authorList>
            <person name="Lugli G.A."/>
            <person name="Milani C."/>
            <person name="Turroni F."/>
            <person name="Duranti S."/>
            <person name="Mancabelli L."/>
            <person name="Mangifesta M."/>
            <person name="Ferrario C."/>
            <person name="Modesto M."/>
            <person name="Mattarelli P."/>
            <person name="Jiri K."/>
            <person name="van Sinderen D."/>
            <person name="Ventura M."/>
        </authorList>
    </citation>
    <scope>NUCLEOTIDE SEQUENCE [LARGE SCALE GENOMIC DNA]</scope>
    <source>
        <strain evidence="2 3">DSM 24742</strain>
    </source>
</reference>